<protein>
    <submittedName>
        <fullName evidence="7">Ccr4 not transcription complex</fullName>
    </submittedName>
</protein>
<dbReference type="AlphaFoldDB" id="A0A504YFP6"/>
<dbReference type="OrthoDB" id="3247158at2759"/>
<name>A0A504YFP6_FASGI</name>
<keyword evidence="1 4" id="KW-0479">Metal-binding</keyword>
<feature type="region of interest" description="Disordered" evidence="5">
    <location>
        <begin position="669"/>
        <end position="690"/>
    </location>
</feature>
<feature type="compositionally biased region" description="Polar residues" evidence="5">
    <location>
        <begin position="1047"/>
        <end position="1057"/>
    </location>
</feature>
<feature type="compositionally biased region" description="Low complexity" evidence="5">
    <location>
        <begin position="181"/>
        <end position="195"/>
    </location>
</feature>
<gene>
    <name evidence="7" type="ORF">FGIG_08626</name>
</gene>
<keyword evidence="2 4" id="KW-0863">Zinc-finger</keyword>
<organism evidence="7 8">
    <name type="scientific">Fasciola gigantica</name>
    <name type="common">Giant liver fluke</name>
    <dbReference type="NCBI Taxonomy" id="46835"/>
    <lineage>
        <taxon>Eukaryota</taxon>
        <taxon>Metazoa</taxon>
        <taxon>Spiralia</taxon>
        <taxon>Lophotrochozoa</taxon>
        <taxon>Platyhelminthes</taxon>
        <taxon>Trematoda</taxon>
        <taxon>Digenea</taxon>
        <taxon>Plagiorchiida</taxon>
        <taxon>Echinostomata</taxon>
        <taxon>Echinostomatoidea</taxon>
        <taxon>Fasciolidae</taxon>
        <taxon>Fasciola</taxon>
    </lineage>
</organism>
<dbReference type="Proteomes" id="UP000316759">
    <property type="component" value="Unassembled WGS sequence"/>
</dbReference>
<evidence type="ECO:0000256" key="3">
    <source>
        <dbReference type="ARBA" id="ARBA00022833"/>
    </source>
</evidence>
<evidence type="ECO:0000313" key="7">
    <source>
        <dbReference type="EMBL" id="TPP59953.1"/>
    </source>
</evidence>
<dbReference type="GO" id="GO:0008270">
    <property type="term" value="F:zinc ion binding"/>
    <property type="evidence" value="ECO:0007669"/>
    <property type="project" value="UniProtKB-KW"/>
</dbReference>
<dbReference type="InterPro" id="IPR000571">
    <property type="entry name" value="Znf_CCCH"/>
</dbReference>
<dbReference type="EMBL" id="SUNJ01010028">
    <property type="protein sequence ID" value="TPP59953.1"/>
    <property type="molecule type" value="Genomic_DNA"/>
</dbReference>
<comment type="caution">
    <text evidence="7">The sequence shown here is derived from an EMBL/GenBank/DDBJ whole genome shotgun (WGS) entry which is preliminary data.</text>
</comment>
<dbReference type="Gene3D" id="4.10.1000.10">
    <property type="entry name" value="Zinc finger, CCCH-type"/>
    <property type="match status" value="1"/>
</dbReference>
<feature type="compositionally biased region" description="Low complexity" evidence="5">
    <location>
        <begin position="1021"/>
        <end position="1046"/>
    </location>
</feature>
<proteinExistence type="predicted"/>
<keyword evidence="8" id="KW-1185">Reference proteome</keyword>
<dbReference type="SUPFAM" id="SSF90229">
    <property type="entry name" value="CCCH zinc finger"/>
    <property type="match status" value="1"/>
</dbReference>
<evidence type="ECO:0000256" key="1">
    <source>
        <dbReference type="ARBA" id="ARBA00022723"/>
    </source>
</evidence>
<evidence type="ECO:0000256" key="2">
    <source>
        <dbReference type="ARBA" id="ARBA00022771"/>
    </source>
</evidence>
<accession>A0A504YFP6</accession>
<feature type="region of interest" description="Disordered" evidence="5">
    <location>
        <begin position="905"/>
        <end position="1061"/>
    </location>
</feature>
<dbReference type="InterPro" id="IPR036855">
    <property type="entry name" value="Znf_CCCH_sf"/>
</dbReference>
<feature type="compositionally biased region" description="Basic residues" evidence="5">
    <location>
        <begin position="45"/>
        <end position="56"/>
    </location>
</feature>
<reference evidence="7 8" key="1">
    <citation type="submission" date="2019-04" db="EMBL/GenBank/DDBJ databases">
        <title>Annotation for the trematode Fasciola gigantica.</title>
        <authorList>
            <person name="Choi Y.-J."/>
        </authorList>
    </citation>
    <scope>NUCLEOTIDE SEQUENCE [LARGE SCALE GENOMIC DNA]</scope>
    <source>
        <strain evidence="7">Uganda_cow_1</strain>
    </source>
</reference>
<dbReference type="PROSITE" id="PS50103">
    <property type="entry name" value="ZF_C3H1"/>
    <property type="match status" value="1"/>
</dbReference>
<sequence>MLHSGLYQSRNEEFPALTKSQPISFGTTARKIRPSSPDVVPHDSSRKKRVKKKKRQHNVDDGCRSFLCHSDVSVPKLVDAHESNSSSLNHLTDKTDPTILKEALVRGRSHSPELDSVHTFRTTDDEGFVDCIADSVPHHSASTAAIVVVASSNNGQNSIQNYTTSLEAVPIVAKSGMRTMPASSNSASSTSLSTSTPPPPSSPDNDGKVCSNNMPLCARCEEKCADSQVFGSLELPHLWDSVLPRSVCCRQIPGGDEANVTDRSFSDTVSDACGDSGKNKIPSGTGDHLQFDGGLDDLDEDEVEGTDLLHLISNSLDRFNEIVHPHDLSGLTSGLGASEALLSDLDWLLPDSGNSFGTFKCSKTGTSVEEFTDNHLSWLKSRLTASSCPSSASLASRTISCGPFTSEPPECANIVTSAVTESTTAAANMTRNLPFLSTQCGSSCMDDAALRSLESSSGIYSRPTSLGLTSMTQTVQSKSSEFIPDRMNRVHSLNGSPFEAESVNPSSQSITGRQSQCQLSRHLTNRLTSYTDAAMLDVNPLVTVNNQDAQNLATVFTLPLNTAPMTPWASADNRSFSNLRTTQSEMFFERPIATNAVTTSSVSSNGFLSHLEHSYTLPSSVSNMNRPTWDSLSRGLDWLSMQTGPGMSRGALLSPLPNPSGRTLCGAGNVGGLTSSQPSSIPPPPPGLTTCSSATCSLDTASELDGPLDTTILLSRDPFTAVQRPEAMIPVTSAIEQQHQRQQQQQRQQTIPATVAMTHGSRCGKSVLSTCLTSDFAWNVKGLDAWNNLYPGCDRRPTTTGLGFNRSRLPHSDSVAFANSERCLGTRRASLSTGLAFDLNDLVQSGLGPVRFDSPDPLIAAYTDGGSGSAGPIAITAPGVIEASRRPVITTAGVSSSAYPLIKPSEASHTTSGQSIRFATSGNPSNTSGSQPRHGNWSTGWSAKSPTLRTLNNTENYRHGTTHKRYSHTGGHPFPRTGTDSRNTDMSVFSTAPASRTVARGGSPCQPAFQSVPRNSHGYNSGPKTTSSSASPSSSSSSCGSIPTNSANSHPVSNVTEHTTEPGRPVIAKWRRACSFYLRGHCKKEDCEFAHDLTKVTCKFWEMGECFKGPTCPFLHGYPPELTEA</sequence>
<dbReference type="STRING" id="46835.A0A504YFP6"/>
<feature type="compositionally biased region" description="Polar residues" evidence="5">
    <location>
        <begin position="907"/>
        <end position="955"/>
    </location>
</feature>
<feature type="compositionally biased region" description="Polar residues" evidence="5">
    <location>
        <begin position="978"/>
        <end position="994"/>
    </location>
</feature>
<feature type="domain" description="C3H1-type" evidence="6">
    <location>
        <begin position="1092"/>
        <end position="1119"/>
    </location>
</feature>
<feature type="region of interest" description="Disordered" evidence="5">
    <location>
        <begin position="18"/>
        <end position="58"/>
    </location>
</feature>
<feature type="region of interest" description="Disordered" evidence="5">
    <location>
        <begin position="179"/>
        <end position="207"/>
    </location>
</feature>
<evidence type="ECO:0000256" key="4">
    <source>
        <dbReference type="PROSITE-ProRule" id="PRU00723"/>
    </source>
</evidence>
<keyword evidence="3 4" id="KW-0862">Zinc</keyword>
<evidence type="ECO:0000256" key="5">
    <source>
        <dbReference type="SAM" id="MobiDB-lite"/>
    </source>
</evidence>
<dbReference type="SMART" id="SM00356">
    <property type="entry name" value="ZnF_C3H1"/>
    <property type="match status" value="2"/>
</dbReference>
<feature type="zinc finger region" description="C3H1-type" evidence="4">
    <location>
        <begin position="1092"/>
        <end position="1119"/>
    </location>
</feature>
<feature type="compositionally biased region" description="Polar residues" evidence="5">
    <location>
        <begin position="18"/>
        <end position="27"/>
    </location>
</feature>
<dbReference type="Pfam" id="PF14608">
    <property type="entry name" value="zf-CCCH_2"/>
    <property type="match status" value="2"/>
</dbReference>
<feature type="compositionally biased region" description="Polar residues" evidence="5">
    <location>
        <begin position="1008"/>
        <end position="1019"/>
    </location>
</feature>
<evidence type="ECO:0000259" key="6">
    <source>
        <dbReference type="PROSITE" id="PS50103"/>
    </source>
</evidence>
<evidence type="ECO:0000313" key="8">
    <source>
        <dbReference type="Proteomes" id="UP000316759"/>
    </source>
</evidence>